<protein>
    <submittedName>
        <fullName evidence="1">Uncharacterized protein</fullName>
    </submittedName>
</protein>
<proteinExistence type="predicted"/>
<evidence type="ECO:0000313" key="1">
    <source>
        <dbReference type="EMBL" id="GAX02569.1"/>
    </source>
</evidence>
<comment type="caution">
    <text evidence="1">The sequence shown here is derived from an EMBL/GenBank/DDBJ whole genome shotgun (WGS) entry which is preliminary data.</text>
</comment>
<sequence>MENKEYQKKHNYPKVMNKPDVPCAIQGKQRIFNAHALFNPNEQFKVIQVRKGHIRKADLSYVLMYKSSSIMLRVDIIGATHQGIPTPHVHIFDEDHEQGNLAIPLSHLKGYLPTSDIVDSLVEFLKYNNFDLKDVQIYEPTV</sequence>
<dbReference type="Pfam" id="PF22398">
    <property type="entry name" value="DUF6978"/>
    <property type="match status" value="1"/>
</dbReference>
<evidence type="ECO:0000313" key="2">
    <source>
        <dbReference type="Proteomes" id="UP000198430"/>
    </source>
</evidence>
<dbReference type="AlphaFoldDB" id="A0A1Z5ILG4"/>
<gene>
    <name evidence="1" type="ORF">IWT140_00166</name>
</gene>
<dbReference type="EMBL" id="BCMH01000001">
    <property type="protein sequence ID" value="GAX02569.1"/>
    <property type="molecule type" value="Genomic_DNA"/>
</dbReference>
<dbReference type="Proteomes" id="UP000198430">
    <property type="component" value="Unassembled WGS sequence"/>
</dbReference>
<dbReference type="InterPro" id="IPR053916">
    <property type="entry name" value="DUF6978"/>
</dbReference>
<name>A0A1Z5ILG4_9LACO</name>
<organism evidence="1 2">
    <name type="scientific">Secundilactobacillus pentosiphilus</name>
    <dbReference type="NCBI Taxonomy" id="1714682"/>
    <lineage>
        <taxon>Bacteria</taxon>
        <taxon>Bacillati</taxon>
        <taxon>Bacillota</taxon>
        <taxon>Bacilli</taxon>
        <taxon>Lactobacillales</taxon>
        <taxon>Lactobacillaceae</taxon>
        <taxon>Secundilactobacillus</taxon>
    </lineage>
</organism>
<accession>A0A1Z5ILG4</accession>
<reference evidence="1 2" key="1">
    <citation type="submission" date="2015-11" db="EMBL/GenBank/DDBJ databases">
        <title>Draft genome sequences of new species of the genus Lactobacillus isolated from orchardgrass silage.</title>
        <authorList>
            <person name="Tohno M."/>
            <person name="Tanizawa Y."/>
            <person name="Arita M."/>
        </authorList>
    </citation>
    <scope>NUCLEOTIDE SEQUENCE [LARGE SCALE GENOMIC DNA]</scope>
    <source>
        <strain evidence="1 2">IWT140</strain>
    </source>
</reference>
<keyword evidence="2" id="KW-1185">Reference proteome</keyword>